<proteinExistence type="predicted"/>
<name>A0A2M4D0D1_ANODA</name>
<keyword evidence="1" id="KW-0732">Signal</keyword>
<evidence type="ECO:0000256" key="1">
    <source>
        <dbReference type="SAM" id="SignalP"/>
    </source>
</evidence>
<feature type="signal peptide" evidence="1">
    <location>
        <begin position="1"/>
        <end position="20"/>
    </location>
</feature>
<dbReference type="EMBL" id="GGFL01006856">
    <property type="protein sequence ID" value="MBW71034.1"/>
    <property type="molecule type" value="Transcribed_RNA"/>
</dbReference>
<accession>A0A2M4D0D1</accession>
<dbReference type="AlphaFoldDB" id="A0A2M4D0D1"/>
<reference evidence="2" key="1">
    <citation type="submission" date="2018-01" db="EMBL/GenBank/DDBJ databases">
        <title>An insight into the sialome of Amazonian anophelines.</title>
        <authorList>
            <person name="Ribeiro J.M."/>
            <person name="Scarpassa V."/>
            <person name="Calvo E."/>
        </authorList>
    </citation>
    <scope>NUCLEOTIDE SEQUENCE</scope>
</reference>
<feature type="chain" id="PRO_5014979865" evidence="1">
    <location>
        <begin position="21"/>
        <end position="75"/>
    </location>
</feature>
<organism evidence="2">
    <name type="scientific">Anopheles darlingi</name>
    <name type="common">Mosquito</name>
    <dbReference type="NCBI Taxonomy" id="43151"/>
    <lineage>
        <taxon>Eukaryota</taxon>
        <taxon>Metazoa</taxon>
        <taxon>Ecdysozoa</taxon>
        <taxon>Arthropoda</taxon>
        <taxon>Hexapoda</taxon>
        <taxon>Insecta</taxon>
        <taxon>Pterygota</taxon>
        <taxon>Neoptera</taxon>
        <taxon>Endopterygota</taxon>
        <taxon>Diptera</taxon>
        <taxon>Nematocera</taxon>
        <taxon>Culicoidea</taxon>
        <taxon>Culicidae</taxon>
        <taxon>Anophelinae</taxon>
        <taxon>Anopheles</taxon>
    </lineage>
</organism>
<protein>
    <submittedName>
        <fullName evidence="2">Putative secreted protein</fullName>
    </submittedName>
</protein>
<sequence>MKVMQCCFVLMVVVWPFLTSVSVPSVCWYLETAVPFPPATGVAAPKAGLAAPNSPPAVCVFCPKKPEVVVWLVLA</sequence>
<evidence type="ECO:0000313" key="2">
    <source>
        <dbReference type="EMBL" id="MBW71034.1"/>
    </source>
</evidence>